<keyword evidence="1" id="KW-0805">Transcription regulation</keyword>
<dbReference type="InterPro" id="IPR011075">
    <property type="entry name" value="TetR_C"/>
</dbReference>
<dbReference type="PANTHER" id="PTHR30055:SF148">
    <property type="entry name" value="TETR-FAMILY TRANSCRIPTIONAL REGULATOR"/>
    <property type="match status" value="1"/>
</dbReference>
<dbReference type="GO" id="GO:0000976">
    <property type="term" value="F:transcription cis-regulatory region binding"/>
    <property type="evidence" value="ECO:0007669"/>
    <property type="project" value="TreeGrafter"/>
</dbReference>
<dbReference type="GO" id="GO:0003700">
    <property type="term" value="F:DNA-binding transcription factor activity"/>
    <property type="evidence" value="ECO:0007669"/>
    <property type="project" value="TreeGrafter"/>
</dbReference>
<dbReference type="PANTHER" id="PTHR30055">
    <property type="entry name" value="HTH-TYPE TRANSCRIPTIONAL REGULATOR RUTR"/>
    <property type="match status" value="1"/>
</dbReference>
<dbReference type="Pfam" id="PF00440">
    <property type="entry name" value="TetR_N"/>
    <property type="match status" value="1"/>
</dbReference>
<dbReference type="SUPFAM" id="SSF46689">
    <property type="entry name" value="Homeodomain-like"/>
    <property type="match status" value="1"/>
</dbReference>
<evidence type="ECO:0000313" key="6">
    <source>
        <dbReference type="EMBL" id="SFL90376.1"/>
    </source>
</evidence>
<dbReference type="InterPro" id="IPR036271">
    <property type="entry name" value="Tet_transcr_reg_TetR-rel_C_sf"/>
</dbReference>
<dbReference type="Gene3D" id="1.10.10.60">
    <property type="entry name" value="Homeodomain-like"/>
    <property type="match status" value="1"/>
</dbReference>
<dbReference type="PROSITE" id="PS50977">
    <property type="entry name" value="HTH_TETR_2"/>
    <property type="match status" value="1"/>
</dbReference>
<evidence type="ECO:0000256" key="3">
    <source>
        <dbReference type="ARBA" id="ARBA00023163"/>
    </source>
</evidence>
<dbReference type="RefSeq" id="WP_093852413.1">
    <property type="nucleotide sequence ID" value="NZ_FOSG01000031.1"/>
</dbReference>
<dbReference type="Pfam" id="PF16859">
    <property type="entry name" value="TetR_C_11"/>
    <property type="match status" value="1"/>
</dbReference>
<dbReference type="InterPro" id="IPR001647">
    <property type="entry name" value="HTH_TetR"/>
</dbReference>
<proteinExistence type="predicted"/>
<feature type="DNA-binding region" description="H-T-H motif" evidence="4">
    <location>
        <begin position="43"/>
        <end position="62"/>
    </location>
</feature>
<reference evidence="7" key="1">
    <citation type="submission" date="2016-10" db="EMBL/GenBank/DDBJ databases">
        <authorList>
            <person name="Varghese N."/>
            <person name="Submissions S."/>
        </authorList>
    </citation>
    <scope>NUCLEOTIDE SEQUENCE [LARGE SCALE GENOMIC DNA]</scope>
    <source>
        <strain evidence="7">PL19</strain>
    </source>
</reference>
<keyword evidence="7" id="KW-1185">Reference proteome</keyword>
<dbReference type="AlphaFoldDB" id="A0A1I4LHQ9"/>
<evidence type="ECO:0000256" key="2">
    <source>
        <dbReference type="ARBA" id="ARBA00023125"/>
    </source>
</evidence>
<organism evidence="6 7">
    <name type="scientific">Streptomyces pini</name>
    <dbReference type="NCBI Taxonomy" id="1520580"/>
    <lineage>
        <taxon>Bacteria</taxon>
        <taxon>Bacillati</taxon>
        <taxon>Actinomycetota</taxon>
        <taxon>Actinomycetes</taxon>
        <taxon>Kitasatosporales</taxon>
        <taxon>Streptomycetaceae</taxon>
        <taxon>Streptomyces</taxon>
    </lineage>
</organism>
<dbReference type="InterPro" id="IPR050109">
    <property type="entry name" value="HTH-type_TetR-like_transc_reg"/>
</dbReference>
<evidence type="ECO:0000256" key="1">
    <source>
        <dbReference type="ARBA" id="ARBA00023015"/>
    </source>
</evidence>
<gene>
    <name evidence="6" type="ORF">SAMN05192584_13143</name>
</gene>
<evidence type="ECO:0000313" key="7">
    <source>
        <dbReference type="Proteomes" id="UP000198928"/>
    </source>
</evidence>
<dbReference type="Proteomes" id="UP000198928">
    <property type="component" value="Unassembled WGS sequence"/>
</dbReference>
<dbReference type="SUPFAM" id="SSF48498">
    <property type="entry name" value="Tetracyclin repressor-like, C-terminal domain"/>
    <property type="match status" value="1"/>
</dbReference>
<name>A0A1I4LHQ9_9ACTN</name>
<keyword evidence="3" id="KW-0804">Transcription</keyword>
<dbReference type="Gene3D" id="1.10.357.10">
    <property type="entry name" value="Tetracycline Repressor, domain 2"/>
    <property type="match status" value="1"/>
</dbReference>
<accession>A0A1I4LHQ9</accession>
<evidence type="ECO:0000259" key="5">
    <source>
        <dbReference type="PROSITE" id="PS50977"/>
    </source>
</evidence>
<feature type="domain" description="HTH tetR-type" evidence="5">
    <location>
        <begin position="19"/>
        <end position="80"/>
    </location>
</feature>
<protein>
    <submittedName>
        <fullName evidence="6">Transcriptional regulator, TetR family</fullName>
    </submittedName>
</protein>
<keyword evidence="2 4" id="KW-0238">DNA-binding</keyword>
<dbReference type="InterPro" id="IPR009057">
    <property type="entry name" value="Homeodomain-like_sf"/>
</dbReference>
<sequence length="203" mass="22348">MRGEGAGEVRAVRGRPRSAAADRAIIAAALRLLERGAGVGALSMEGIAREAGVGKATVYRRWPGRDELLLDVMRALDEPQAEVRGDCVREDLVEILEGLRRKGLAKRDSALLRTMMSHFHSRPRLWQAYHDTVIRARRETLHAVLRRGVAEGGIRADLDVGLLGELFTGPMLSRALLHEWRQLPEGLAEQIVDGVLDGARPRG</sequence>
<evidence type="ECO:0000256" key="4">
    <source>
        <dbReference type="PROSITE-ProRule" id="PRU00335"/>
    </source>
</evidence>
<dbReference type="OrthoDB" id="9796019at2"/>
<dbReference type="EMBL" id="FOSG01000031">
    <property type="protein sequence ID" value="SFL90376.1"/>
    <property type="molecule type" value="Genomic_DNA"/>
</dbReference>